<dbReference type="InterPro" id="IPR009057">
    <property type="entry name" value="Homeodomain-like_sf"/>
</dbReference>
<protein>
    <recommendedName>
        <fullName evidence="2">Protein containing DUF433</fullName>
    </recommendedName>
</protein>
<dbReference type="EMBL" id="MLJW01003549">
    <property type="protein sequence ID" value="OIQ71814.1"/>
    <property type="molecule type" value="Genomic_DNA"/>
</dbReference>
<dbReference type="Pfam" id="PF04255">
    <property type="entry name" value="DUF433"/>
    <property type="match status" value="1"/>
</dbReference>
<gene>
    <name evidence="1" type="ORF">GALL_465640</name>
</gene>
<dbReference type="SUPFAM" id="SSF46689">
    <property type="entry name" value="Homeodomain-like"/>
    <property type="match status" value="1"/>
</dbReference>
<dbReference type="Gene3D" id="1.10.10.10">
    <property type="entry name" value="Winged helix-like DNA-binding domain superfamily/Winged helix DNA-binding domain"/>
    <property type="match status" value="1"/>
</dbReference>
<evidence type="ECO:0008006" key="2">
    <source>
        <dbReference type="Google" id="ProtNLM"/>
    </source>
</evidence>
<dbReference type="InterPro" id="IPR036388">
    <property type="entry name" value="WH-like_DNA-bd_sf"/>
</dbReference>
<dbReference type="PANTHER" id="PTHR34849:SF3">
    <property type="entry name" value="SSR2962 PROTEIN"/>
    <property type="match status" value="1"/>
</dbReference>
<accession>A0A1J5PJX5</accession>
<sequence length="78" mass="8421">MTSWREYITTNPTVCHGQACIRGTRIPVAVVLDNLAAGLTVADITASYPSLKPEDIQAALSYSAEIARERVVLFPESA</sequence>
<organism evidence="1">
    <name type="scientific">mine drainage metagenome</name>
    <dbReference type="NCBI Taxonomy" id="410659"/>
    <lineage>
        <taxon>unclassified sequences</taxon>
        <taxon>metagenomes</taxon>
        <taxon>ecological metagenomes</taxon>
    </lineage>
</organism>
<comment type="caution">
    <text evidence="1">The sequence shown here is derived from an EMBL/GenBank/DDBJ whole genome shotgun (WGS) entry which is preliminary data.</text>
</comment>
<evidence type="ECO:0000313" key="1">
    <source>
        <dbReference type="EMBL" id="OIQ71814.1"/>
    </source>
</evidence>
<dbReference type="InterPro" id="IPR007367">
    <property type="entry name" value="DUF433"/>
</dbReference>
<dbReference type="PANTHER" id="PTHR34849">
    <property type="entry name" value="SSL5025 PROTEIN"/>
    <property type="match status" value="1"/>
</dbReference>
<proteinExistence type="predicted"/>
<reference evidence="1" key="1">
    <citation type="submission" date="2016-10" db="EMBL/GenBank/DDBJ databases">
        <title>Sequence of Gallionella enrichment culture.</title>
        <authorList>
            <person name="Poehlein A."/>
            <person name="Muehling M."/>
            <person name="Daniel R."/>
        </authorList>
    </citation>
    <scope>NUCLEOTIDE SEQUENCE</scope>
</reference>
<dbReference type="AlphaFoldDB" id="A0A1J5PJX5"/>
<name>A0A1J5PJX5_9ZZZZ</name>